<feature type="region of interest" description="Disordered" evidence="1">
    <location>
        <begin position="26"/>
        <end position="51"/>
    </location>
</feature>
<feature type="compositionally biased region" description="Polar residues" evidence="1">
    <location>
        <begin position="42"/>
        <end position="51"/>
    </location>
</feature>
<evidence type="ECO:0000313" key="9">
    <source>
        <dbReference type="Proteomes" id="UP000488956"/>
    </source>
</evidence>
<dbReference type="AlphaFoldDB" id="A0A6A3EWQ8"/>
<proteinExistence type="predicted"/>
<evidence type="ECO:0000313" key="6">
    <source>
        <dbReference type="Proteomes" id="UP000429523"/>
    </source>
</evidence>
<evidence type="ECO:0000313" key="3">
    <source>
        <dbReference type="EMBL" id="KAE9010977.1"/>
    </source>
</evidence>
<sequence length="51" mass="5459">MAGGADKLAIKLLGQWASNCYEEYPKHSAKSSTGLSRRMVQCNDSNNAAAN</sequence>
<dbReference type="EMBL" id="QXFW01000480">
    <property type="protein sequence ID" value="KAE9010977.1"/>
    <property type="molecule type" value="Genomic_DNA"/>
</dbReference>
<protein>
    <submittedName>
        <fullName evidence="2">Uncharacterized protein</fullName>
    </submittedName>
</protein>
<evidence type="ECO:0000313" key="5">
    <source>
        <dbReference type="EMBL" id="KAE9314818.1"/>
    </source>
</evidence>
<dbReference type="EMBL" id="QXFX01000367">
    <property type="protein sequence ID" value="KAE9118514.1"/>
    <property type="molecule type" value="Genomic_DNA"/>
</dbReference>
<comment type="caution">
    <text evidence="2">The sequence shown here is derived from an EMBL/GenBank/DDBJ whole genome shotgun (WGS) entry which is preliminary data.</text>
</comment>
<evidence type="ECO:0000313" key="8">
    <source>
        <dbReference type="Proteomes" id="UP000460718"/>
    </source>
</evidence>
<dbReference type="EMBL" id="QXGE01000358">
    <property type="protein sequence ID" value="KAE9314818.1"/>
    <property type="molecule type" value="Genomic_DNA"/>
</dbReference>
<dbReference type="Proteomes" id="UP000488956">
    <property type="component" value="Unassembled WGS sequence"/>
</dbReference>
<evidence type="ECO:0000313" key="4">
    <source>
        <dbReference type="EMBL" id="KAE9118514.1"/>
    </source>
</evidence>
<evidence type="ECO:0000313" key="7">
    <source>
        <dbReference type="Proteomes" id="UP000437068"/>
    </source>
</evidence>
<dbReference type="Proteomes" id="UP000460718">
    <property type="component" value="Unassembled WGS sequence"/>
</dbReference>
<accession>A0A6A3EWQ8</accession>
<dbReference type="Proteomes" id="UP000429523">
    <property type="component" value="Unassembled WGS sequence"/>
</dbReference>
<dbReference type="Proteomes" id="UP000437068">
    <property type="component" value="Unassembled WGS sequence"/>
</dbReference>
<organism evidence="2 6">
    <name type="scientific">Phytophthora fragariae</name>
    <dbReference type="NCBI Taxonomy" id="53985"/>
    <lineage>
        <taxon>Eukaryota</taxon>
        <taxon>Sar</taxon>
        <taxon>Stramenopiles</taxon>
        <taxon>Oomycota</taxon>
        <taxon>Peronosporomycetes</taxon>
        <taxon>Peronosporales</taxon>
        <taxon>Peronosporaceae</taxon>
        <taxon>Phytophthora</taxon>
    </lineage>
</organism>
<name>A0A6A3EWQ8_9STRA</name>
<gene>
    <name evidence="5" type="ORF">PF001_g8091</name>
    <name evidence="2" type="ORF">PF009_g12166</name>
    <name evidence="4" type="ORF">PF010_g8201</name>
    <name evidence="3" type="ORF">PF011_g9582</name>
</gene>
<evidence type="ECO:0000256" key="1">
    <source>
        <dbReference type="SAM" id="MobiDB-lite"/>
    </source>
</evidence>
<dbReference type="EMBL" id="QXGF01000598">
    <property type="protein sequence ID" value="KAE8937944.1"/>
    <property type="molecule type" value="Genomic_DNA"/>
</dbReference>
<reference evidence="6 7" key="1">
    <citation type="submission" date="2018-08" db="EMBL/GenBank/DDBJ databases">
        <title>Genomic investigation of the strawberry pathogen Phytophthora fragariae indicates pathogenicity is determined by transcriptional variation in three key races.</title>
        <authorList>
            <person name="Adams T.M."/>
            <person name="Armitage A.D."/>
            <person name="Sobczyk M.K."/>
            <person name="Bates H.J."/>
            <person name="Dunwell J.M."/>
            <person name="Nellist C.F."/>
            <person name="Harrison R.J."/>
        </authorList>
    </citation>
    <scope>NUCLEOTIDE SEQUENCE [LARGE SCALE GENOMIC DNA]</scope>
    <source>
        <strain evidence="5 7">A4</strain>
        <strain evidence="2 6">NOV-9</strain>
        <strain evidence="4 9">ONT-3</strain>
        <strain evidence="3 8">SCRP245</strain>
    </source>
</reference>
<evidence type="ECO:0000313" key="2">
    <source>
        <dbReference type="EMBL" id="KAE8937944.1"/>
    </source>
</evidence>